<gene>
    <name evidence="3" type="ORF">GCM10022419_032040</name>
</gene>
<evidence type="ECO:0000313" key="3">
    <source>
        <dbReference type="EMBL" id="GAA3549291.1"/>
    </source>
</evidence>
<dbReference type="Gene3D" id="2.130.10.10">
    <property type="entry name" value="YVTN repeat-like/Quinoprotein amine dehydrogenase"/>
    <property type="match status" value="1"/>
</dbReference>
<keyword evidence="4" id="KW-1185">Reference proteome</keyword>
<organism evidence="3 4">
    <name type="scientific">Nonomuraea rosea</name>
    <dbReference type="NCBI Taxonomy" id="638574"/>
    <lineage>
        <taxon>Bacteria</taxon>
        <taxon>Bacillati</taxon>
        <taxon>Actinomycetota</taxon>
        <taxon>Actinomycetes</taxon>
        <taxon>Streptosporangiales</taxon>
        <taxon>Streptosporangiaceae</taxon>
        <taxon>Nonomuraea</taxon>
    </lineage>
</organism>
<comment type="caution">
    <text evidence="3">The sequence shown here is derived from an EMBL/GenBank/DDBJ whole genome shotgun (WGS) entry which is preliminary data.</text>
</comment>
<dbReference type="InterPro" id="IPR011044">
    <property type="entry name" value="Quino_amine_DH_bsu"/>
</dbReference>
<feature type="region of interest" description="Disordered" evidence="1">
    <location>
        <begin position="198"/>
        <end position="220"/>
    </location>
</feature>
<dbReference type="RefSeq" id="WP_345562426.1">
    <property type="nucleotide sequence ID" value="NZ_BAABDQ010000005.1"/>
</dbReference>
<dbReference type="InterPro" id="IPR015943">
    <property type="entry name" value="WD40/YVTN_repeat-like_dom_sf"/>
</dbReference>
<reference evidence="4" key="1">
    <citation type="journal article" date="2019" name="Int. J. Syst. Evol. Microbiol.">
        <title>The Global Catalogue of Microorganisms (GCM) 10K type strain sequencing project: providing services to taxonomists for standard genome sequencing and annotation.</title>
        <authorList>
            <consortium name="The Broad Institute Genomics Platform"/>
            <consortium name="The Broad Institute Genome Sequencing Center for Infectious Disease"/>
            <person name="Wu L."/>
            <person name="Ma J."/>
        </authorList>
    </citation>
    <scope>NUCLEOTIDE SEQUENCE [LARGE SCALE GENOMIC DNA]</scope>
    <source>
        <strain evidence="4">JCM 17326</strain>
    </source>
</reference>
<name>A0ABP6WDJ8_9ACTN</name>
<dbReference type="EMBL" id="BAABDQ010000005">
    <property type="protein sequence ID" value="GAA3549291.1"/>
    <property type="molecule type" value="Genomic_DNA"/>
</dbReference>
<dbReference type="SUPFAM" id="SSF50969">
    <property type="entry name" value="YVTN repeat-like/Quinoprotein amine dehydrogenase"/>
    <property type="match status" value="1"/>
</dbReference>
<keyword evidence="2" id="KW-0732">Signal</keyword>
<keyword evidence="3" id="KW-0449">Lipoprotein</keyword>
<feature type="chain" id="PRO_5047083542" evidence="2">
    <location>
        <begin position="24"/>
        <end position="414"/>
    </location>
</feature>
<accession>A0ABP6WDJ8</accession>
<evidence type="ECO:0000256" key="1">
    <source>
        <dbReference type="SAM" id="MobiDB-lite"/>
    </source>
</evidence>
<sequence>MNARTPRALAAILCSALALPAGCAQPSGGAATAGRAEVPHGYVAGAEEMSEPQSRLVLADGATGRVHVLDLLTGKVAAVAGEGGVRAVTGDGRFAFLRTGSGGLRVVDSGVWTVDHGDHSHYYRAAARDLGVITGPPPYDVTGDAAVTAVRSGDGTVTLLDRARLERGEIAATGTIEAAAVVPYRQHLLVADAGVIQARPHPTEPGTTAGTGGPGAATEPGTTGGTGVTVGGCDDPAGVAVTRRGVVFGCADGALLVSEKDGAFEGVRIRYPGKPAERERAKEFWHRPGSTTLAAKAGEPGVWVLDVTARTWRLLKTGPVVAVTAAGPESPVLTLTRDGVLHAHDPVSGKESARTELLSAPLTGSPVIQVDTARAYVNDPAGQVVHEIDYNDGLRRARTLRPGFAPALMTETGR</sequence>
<evidence type="ECO:0000313" key="4">
    <source>
        <dbReference type="Proteomes" id="UP001500630"/>
    </source>
</evidence>
<feature type="signal peptide" evidence="2">
    <location>
        <begin position="1"/>
        <end position="23"/>
    </location>
</feature>
<evidence type="ECO:0000256" key="2">
    <source>
        <dbReference type="SAM" id="SignalP"/>
    </source>
</evidence>
<dbReference type="Proteomes" id="UP001500630">
    <property type="component" value="Unassembled WGS sequence"/>
</dbReference>
<proteinExistence type="predicted"/>
<protein>
    <submittedName>
        <fullName evidence="3">Lipoprotein</fullName>
    </submittedName>
</protein>